<name>A0ABX1BZ10_9ACTN</name>
<comment type="caution">
    <text evidence="2">The sequence shown here is derived from an EMBL/GenBank/DDBJ whole genome shotgun (WGS) entry which is preliminary data.</text>
</comment>
<evidence type="ECO:0000313" key="3">
    <source>
        <dbReference type="Proteomes" id="UP000695264"/>
    </source>
</evidence>
<dbReference type="EMBL" id="JAATEN010000005">
    <property type="protein sequence ID" value="NJQ00564.1"/>
    <property type="molecule type" value="Genomic_DNA"/>
</dbReference>
<organism evidence="2 3">
    <name type="scientific">Streptomyces zingiberis</name>
    <dbReference type="NCBI Taxonomy" id="2053010"/>
    <lineage>
        <taxon>Bacteria</taxon>
        <taxon>Bacillati</taxon>
        <taxon>Actinomycetota</taxon>
        <taxon>Actinomycetes</taxon>
        <taxon>Kitasatosporales</taxon>
        <taxon>Streptomycetaceae</taxon>
        <taxon>Streptomyces</taxon>
    </lineage>
</organism>
<dbReference type="Proteomes" id="UP000695264">
    <property type="component" value="Unassembled WGS sequence"/>
</dbReference>
<dbReference type="Pfam" id="PF25232">
    <property type="entry name" value="DUF7848"/>
    <property type="match status" value="1"/>
</dbReference>
<dbReference type="InterPro" id="IPR057170">
    <property type="entry name" value="DUF7848"/>
</dbReference>
<reference evidence="2 3" key="1">
    <citation type="submission" date="2020-03" db="EMBL/GenBank/DDBJ databases">
        <title>WGS of actinomycetes isolated from Thailand.</title>
        <authorList>
            <person name="Thawai C."/>
        </authorList>
    </citation>
    <scope>NUCLEOTIDE SEQUENCE [LARGE SCALE GENOMIC DNA]</scope>
    <source>
        <strain evidence="2 3">PLAI 1-29</strain>
    </source>
</reference>
<protein>
    <recommendedName>
        <fullName evidence="1">DUF7848 domain-containing protein</fullName>
    </recommendedName>
</protein>
<keyword evidence="3" id="KW-1185">Reference proteome</keyword>
<accession>A0ABX1BZ10</accession>
<evidence type="ECO:0000313" key="2">
    <source>
        <dbReference type="EMBL" id="NJQ00564.1"/>
    </source>
</evidence>
<proteinExistence type="predicted"/>
<sequence>MRFVRWSLTIAPDAEERTYAAGCTTCDETPDESMERGALELWCLRHAGRTGHRSFRMTATSLLLATQLEGPVPH</sequence>
<feature type="domain" description="DUF7848" evidence="1">
    <location>
        <begin position="1"/>
        <end position="66"/>
    </location>
</feature>
<evidence type="ECO:0000259" key="1">
    <source>
        <dbReference type="Pfam" id="PF25232"/>
    </source>
</evidence>
<dbReference type="RefSeq" id="WP_168101175.1">
    <property type="nucleotide sequence ID" value="NZ_JAATEN010000005.1"/>
</dbReference>
<gene>
    <name evidence="2" type="ORF">HCK00_08425</name>
</gene>